<dbReference type="InterPro" id="IPR032675">
    <property type="entry name" value="LRR_dom_sf"/>
</dbReference>
<gene>
    <name evidence="3" type="ORF">SAMN04488508_101660</name>
</gene>
<keyword evidence="1" id="KW-0433">Leucine-rich repeat</keyword>
<dbReference type="SUPFAM" id="SSF52058">
    <property type="entry name" value="L domain-like"/>
    <property type="match status" value="1"/>
</dbReference>
<protein>
    <submittedName>
        <fullName evidence="3">Leucine-rich repeat (LRR) protein</fullName>
    </submittedName>
</protein>
<accession>A0A1M6B736</accession>
<dbReference type="InterPro" id="IPR052574">
    <property type="entry name" value="CDIRP"/>
</dbReference>
<dbReference type="Proteomes" id="UP000184432">
    <property type="component" value="Unassembled WGS sequence"/>
</dbReference>
<dbReference type="PROSITE" id="PS51257">
    <property type="entry name" value="PROKAR_LIPOPROTEIN"/>
    <property type="match status" value="1"/>
</dbReference>
<dbReference type="Gene3D" id="3.80.10.10">
    <property type="entry name" value="Ribonuclease Inhibitor"/>
    <property type="match status" value="1"/>
</dbReference>
<dbReference type="PANTHER" id="PTHR47566:SF1">
    <property type="entry name" value="PROTEIN NUD1"/>
    <property type="match status" value="1"/>
</dbReference>
<dbReference type="RefSeq" id="WP_073313840.1">
    <property type="nucleotide sequence ID" value="NZ_FQYP01000001.1"/>
</dbReference>
<evidence type="ECO:0000256" key="1">
    <source>
        <dbReference type="ARBA" id="ARBA00022614"/>
    </source>
</evidence>
<evidence type="ECO:0000313" key="3">
    <source>
        <dbReference type="EMBL" id="SHI44467.1"/>
    </source>
</evidence>
<keyword evidence="4" id="KW-1185">Reference proteome</keyword>
<dbReference type="OrthoDB" id="1439291at2"/>
<dbReference type="GO" id="GO:0035591">
    <property type="term" value="F:signaling adaptor activity"/>
    <property type="evidence" value="ECO:0007669"/>
    <property type="project" value="TreeGrafter"/>
</dbReference>
<dbReference type="EMBL" id="FQYP01000001">
    <property type="protein sequence ID" value="SHI44467.1"/>
    <property type="molecule type" value="Genomic_DNA"/>
</dbReference>
<dbReference type="AlphaFoldDB" id="A0A1M6B736"/>
<reference evidence="4" key="1">
    <citation type="submission" date="2016-11" db="EMBL/GenBank/DDBJ databases">
        <authorList>
            <person name="Varghese N."/>
            <person name="Submissions S."/>
        </authorList>
    </citation>
    <scope>NUCLEOTIDE SEQUENCE [LARGE SCALE GENOMIC DNA]</scope>
    <source>
        <strain evidence="4">DSM 22623</strain>
    </source>
</reference>
<keyword evidence="2" id="KW-0677">Repeat</keyword>
<organism evidence="3 4">
    <name type="scientific">Aquimarina spongiae</name>
    <dbReference type="NCBI Taxonomy" id="570521"/>
    <lineage>
        <taxon>Bacteria</taxon>
        <taxon>Pseudomonadati</taxon>
        <taxon>Bacteroidota</taxon>
        <taxon>Flavobacteriia</taxon>
        <taxon>Flavobacteriales</taxon>
        <taxon>Flavobacteriaceae</taxon>
        <taxon>Aquimarina</taxon>
    </lineage>
</organism>
<proteinExistence type="predicted"/>
<evidence type="ECO:0000256" key="2">
    <source>
        <dbReference type="ARBA" id="ARBA00022737"/>
    </source>
</evidence>
<dbReference type="STRING" id="570521.SAMN04488508_101660"/>
<sequence>MKNTLFLLFFSILFVSCSSDDTEILQQQQEEEDDPIEVIAEGKQSFSIDFKEIIAKSLSNKTVDLVPDYALISINDSDGNEILSREKISIVEVDEKYVTEEITLDAGTYSLTEFIVVDANDVVISLAPKVNSALSQFIENSIPFDFTVETDESAIADVENIDAAGYVAFDFGYDDLDVMIPNATDSFSLTIDESSDFTPKTIVLKSITASNYVVDWGDGTVEDYVSTATDTTEENELTHTYTAVDVYEVTISGPLEVIEEFSFYSNTEEGNPYQSNITSADIEKLILLKKCHIYSGRLSGLNTSNNTVLEILELGYNEITSLDVNNNKNLKRAWLRHNQLTEFDVSQNLELEFLWVNGNQISNLDVSNNIALKKLFARDNGISNFDVSNSLELDDIDLSGNSISSIDLTKNTKLVEINIGANQLTEIDLSQNTELKRVDLYENQITNIDFSFNTKLRDIYIHDNLLNTLDVSNNPELERLIIRNNTISTLDISNNLKIFNLEITGNQFDAIEIDQMIAQIYDQAILNETMNGYVDFKNNPGFNAIAQSTIDQMNELQADYMWIFNNN</sequence>
<dbReference type="PANTHER" id="PTHR47566">
    <property type="match status" value="1"/>
</dbReference>
<name>A0A1M6B736_9FLAO</name>
<evidence type="ECO:0000313" key="4">
    <source>
        <dbReference type="Proteomes" id="UP000184432"/>
    </source>
</evidence>